<gene>
    <name evidence="1" type="ORF">BpHYR1_034398</name>
</gene>
<evidence type="ECO:0000313" key="1">
    <source>
        <dbReference type="EMBL" id="RNA39802.1"/>
    </source>
</evidence>
<sequence>MSPKQLSCDHNKNFETKLNFKNLKKLLRIFSTFWRLNRIHSETEIILAKTKFYFVYGQKKVHSIKMETSDMKLYKNRYLRYQNATTEAEAQLSVL</sequence>
<keyword evidence="2" id="KW-1185">Reference proteome</keyword>
<name>A0A3M7SVS1_BRAPC</name>
<evidence type="ECO:0000313" key="2">
    <source>
        <dbReference type="Proteomes" id="UP000276133"/>
    </source>
</evidence>
<dbReference type="EMBL" id="REGN01000703">
    <property type="protein sequence ID" value="RNA39802.1"/>
    <property type="molecule type" value="Genomic_DNA"/>
</dbReference>
<organism evidence="1 2">
    <name type="scientific">Brachionus plicatilis</name>
    <name type="common">Marine rotifer</name>
    <name type="synonym">Brachionus muelleri</name>
    <dbReference type="NCBI Taxonomy" id="10195"/>
    <lineage>
        <taxon>Eukaryota</taxon>
        <taxon>Metazoa</taxon>
        <taxon>Spiralia</taxon>
        <taxon>Gnathifera</taxon>
        <taxon>Rotifera</taxon>
        <taxon>Eurotatoria</taxon>
        <taxon>Monogononta</taxon>
        <taxon>Pseudotrocha</taxon>
        <taxon>Ploima</taxon>
        <taxon>Brachionidae</taxon>
        <taxon>Brachionus</taxon>
    </lineage>
</organism>
<comment type="caution">
    <text evidence="1">The sequence shown here is derived from an EMBL/GenBank/DDBJ whole genome shotgun (WGS) entry which is preliminary data.</text>
</comment>
<reference evidence="1 2" key="1">
    <citation type="journal article" date="2018" name="Sci. Rep.">
        <title>Genomic signatures of local adaptation to the degree of environmental predictability in rotifers.</title>
        <authorList>
            <person name="Franch-Gras L."/>
            <person name="Hahn C."/>
            <person name="Garcia-Roger E.M."/>
            <person name="Carmona M.J."/>
            <person name="Serra M."/>
            <person name="Gomez A."/>
        </authorList>
    </citation>
    <scope>NUCLEOTIDE SEQUENCE [LARGE SCALE GENOMIC DNA]</scope>
    <source>
        <strain evidence="1">HYR1</strain>
    </source>
</reference>
<dbReference type="AlphaFoldDB" id="A0A3M7SVS1"/>
<accession>A0A3M7SVS1</accession>
<dbReference type="Proteomes" id="UP000276133">
    <property type="component" value="Unassembled WGS sequence"/>
</dbReference>
<protein>
    <submittedName>
        <fullName evidence="1">Uncharacterized protein</fullName>
    </submittedName>
</protein>
<proteinExistence type="predicted"/>